<dbReference type="InterPro" id="IPR015655">
    <property type="entry name" value="PP2C"/>
</dbReference>
<protein>
    <recommendedName>
        <fullName evidence="5">PPM-type phosphatase domain-containing protein</fullName>
    </recommendedName>
</protein>
<name>A0ABD6F254_9BILA</name>
<dbReference type="AlphaFoldDB" id="A0ABD6F254"/>
<sequence length="170" mass="18624">MGAFLDRPRTEKSNDEGEANGLRYAVASMQGWRVDMEDAHVIACPMAQEAPFNKWSFFAVFDGHAGSRAAERSAENLLSCILETAELNEIKNGWNEPSRPLDVDALRLLEEGIKAGFLLLDARLHDNSDGEEKERSGTTVISAIITPSHVVLANLGVFHISSFHTLAVTT</sequence>
<dbReference type="PROSITE" id="PS51746">
    <property type="entry name" value="PPM_2"/>
    <property type="match status" value="1"/>
</dbReference>
<dbReference type="GO" id="GO:0046872">
    <property type="term" value="F:metal ion binding"/>
    <property type="evidence" value="ECO:0007669"/>
    <property type="project" value="UniProtKB-KW"/>
</dbReference>
<dbReference type="CDD" id="cd00143">
    <property type="entry name" value="PP2Cc"/>
    <property type="match status" value="1"/>
</dbReference>
<dbReference type="SMART" id="SM00332">
    <property type="entry name" value="PP2Cc"/>
    <property type="match status" value="1"/>
</dbReference>
<evidence type="ECO:0000313" key="6">
    <source>
        <dbReference type="EMBL" id="MFH4984251.1"/>
    </source>
</evidence>
<organism evidence="6 7">
    <name type="scientific">Gnathostoma spinigerum</name>
    <dbReference type="NCBI Taxonomy" id="75299"/>
    <lineage>
        <taxon>Eukaryota</taxon>
        <taxon>Metazoa</taxon>
        <taxon>Ecdysozoa</taxon>
        <taxon>Nematoda</taxon>
        <taxon>Chromadorea</taxon>
        <taxon>Rhabditida</taxon>
        <taxon>Spirurina</taxon>
        <taxon>Gnathostomatomorpha</taxon>
        <taxon>Gnathostomatoidea</taxon>
        <taxon>Gnathostomatidae</taxon>
        <taxon>Gnathostoma</taxon>
    </lineage>
</organism>
<dbReference type="Pfam" id="PF00481">
    <property type="entry name" value="PP2C"/>
    <property type="match status" value="1"/>
</dbReference>
<evidence type="ECO:0000256" key="2">
    <source>
        <dbReference type="ARBA" id="ARBA00022801"/>
    </source>
</evidence>
<reference evidence="6 7" key="1">
    <citation type="submission" date="2024-08" db="EMBL/GenBank/DDBJ databases">
        <title>Gnathostoma spinigerum genome.</title>
        <authorList>
            <person name="Gonzalez-Bertolin B."/>
            <person name="Monzon S."/>
            <person name="Zaballos A."/>
            <person name="Jimenez P."/>
            <person name="Dekumyoy P."/>
            <person name="Varona S."/>
            <person name="Cuesta I."/>
            <person name="Sumanam S."/>
            <person name="Adisakwattana P."/>
            <person name="Gasser R.B."/>
            <person name="Hernandez-Gonzalez A."/>
            <person name="Young N.D."/>
            <person name="Perteguer M.J."/>
        </authorList>
    </citation>
    <scope>NUCLEOTIDE SEQUENCE [LARGE SCALE GENOMIC DNA]</scope>
    <source>
        <strain evidence="6">AL3</strain>
        <tissue evidence="6">Liver</tissue>
    </source>
</reference>
<comment type="similarity">
    <text evidence="4">Belongs to the PP2C family.</text>
</comment>
<keyword evidence="2 4" id="KW-0378">Hydrolase</keyword>
<evidence type="ECO:0000259" key="5">
    <source>
        <dbReference type="PROSITE" id="PS51746"/>
    </source>
</evidence>
<dbReference type="InterPro" id="IPR000222">
    <property type="entry name" value="PP2C_BS"/>
</dbReference>
<evidence type="ECO:0000256" key="3">
    <source>
        <dbReference type="ARBA" id="ARBA00022912"/>
    </source>
</evidence>
<dbReference type="PROSITE" id="PS01032">
    <property type="entry name" value="PPM_1"/>
    <property type="match status" value="1"/>
</dbReference>
<evidence type="ECO:0000256" key="4">
    <source>
        <dbReference type="RuleBase" id="RU003465"/>
    </source>
</evidence>
<dbReference type="Proteomes" id="UP001608902">
    <property type="component" value="Unassembled WGS sequence"/>
</dbReference>
<dbReference type="SUPFAM" id="SSF81606">
    <property type="entry name" value="PP2C-like"/>
    <property type="match status" value="1"/>
</dbReference>
<dbReference type="GO" id="GO:0004721">
    <property type="term" value="F:phosphoprotein phosphatase activity"/>
    <property type="evidence" value="ECO:0007669"/>
    <property type="project" value="UniProtKB-KW"/>
</dbReference>
<accession>A0ABD6F254</accession>
<keyword evidence="3 4" id="KW-0904">Protein phosphatase</keyword>
<dbReference type="InterPro" id="IPR001932">
    <property type="entry name" value="PPM-type_phosphatase-like_dom"/>
</dbReference>
<dbReference type="InterPro" id="IPR036457">
    <property type="entry name" value="PPM-type-like_dom_sf"/>
</dbReference>
<feature type="domain" description="PPM-type phosphatase" evidence="5">
    <location>
        <begin position="23"/>
        <end position="170"/>
    </location>
</feature>
<dbReference type="Gene3D" id="3.60.40.10">
    <property type="entry name" value="PPM-type phosphatase domain"/>
    <property type="match status" value="1"/>
</dbReference>
<evidence type="ECO:0000256" key="1">
    <source>
        <dbReference type="ARBA" id="ARBA00022723"/>
    </source>
</evidence>
<dbReference type="PANTHER" id="PTHR47992">
    <property type="entry name" value="PROTEIN PHOSPHATASE"/>
    <property type="match status" value="1"/>
</dbReference>
<dbReference type="EMBL" id="JBGFUD010016133">
    <property type="protein sequence ID" value="MFH4984251.1"/>
    <property type="molecule type" value="Genomic_DNA"/>
</dbReference>
<keyword evidence="7" id="KW-1185">Reference proteome</keyword>
<comment type="caution">
    <text evidence="6">The sequence shown here is derived from an EMBL/GenBank/DDBJ whole genome shotgun (WGS) entry which is preliminary data.</text>
</comment>
<evidence type="ECO:0000313" key="7">
    <source>
        <dbReference type="Proteomes" id="UP001608902"/>
    </source>
</evidence>
<proteinExistence type="inferred from homology"/>
<gene>
    <name evidence="6" type="ORF">AB6A40_010960</name>
</gene>
<keyword evidence="1" id="KW-0479">Metal-binding</keyword>